<dbReference type="EMBL" id="PGOL01003664">
    <property type="protein sequence ID" value="PKI40110.1"/>
    <property type="molecule type" value="Genomic_DNA"/>
</dbReference>
<keyword evidence="3" id="KW-1185">Reference proteome</keyword>
<sequence>MVGVGLIVIIAESRDTLEIHASNSMGGHLHRTISSRSSGPMAGTSDRMEAGIQPKSGYSDFMTEMMPINGSPVYIPNGRTRATHFGKDRTTRKMIGIDELCFGGVHHLKCVAPADFVYQATKLKSDDLWHRRLGHPSHQVPFRGLPGGLTNKHCEKCQADSFYFSSHFEESRVTVSIGAL</sequence>
<comment type="caution">
    <text evidence="2">The sequence shown here is derived from an EMBL/GenBank/DDBJ whole genome shotgun (WGS) entry which is preliminary data.</text>
</comment>
<dbReference type="Proteomes" id="UP000233551">
    <property type="component" value="Unassembled WGS sequence"/>
</dbReference>
<name>A0A2I0I8W9_PUNGR</name>
<proteinExistence type="predicted"/>
<evidence type="ECO:0000256" key="1">
    <source>
        <dbReference type="SAM" id="MobiDB-lite"/>
    </source>
</evidence>
<feature type="region of interest" description="Disordered" evidence="1">
    <location>
        <begin position="28"/>
        <end position="52"/>
    </location>
</feature>
<protein>
    <recommendedName>
        <fullName evidence="4">GAG-pre-integrase domain-containing protein</fullName>
    </recommendedName>
</protein>
<evidence type="ECO:0008006" key="4">
    <source>
        <dbReference type="Google" id="ProtNLM"/>
    </source>
</evidence>
<evidence type="ECO:0000313" key="2">
    <source>
        <dbReference type="EMBL" id="PKI40110.1"/>
    </source>
</evidence>
<accession>A0A2I0I8W9</accession>
<organism evidence="2 3">
    <name type="scientific">Punica granatum</name>
    <name type="common">Pomegranate</name>
    <dbReference type="NCBI Taxonomy" id="22663"/>
    <lineage>
        <taxon>Eukaryota</taxon>
        <taxon>Viridiplantae</taxon>
        <taxon>Streptophyta</taxon>
        <taxon>Embryophyta</taxon>
        <taxon>Tracheophyta</taxon>
        <taxon>Spermatophyta</taxon>
        <taxon>Magnoliopsida</taxon>
        <taxon>eudicotyledons</taxon>
        <taxon>Gunneridae</taxon>
        <taxon>Pentapetalae</taxon>
        <taxon>rosids</taxon>
        <taxon>malvids</taxon>
        <taxon>Myrtales</taxon>
        <taxon>Lythraceae</taxon>
        <taxon>Punica</taxon>
    </lineage>
</organism>
<evidence type="ECO:0000313" key="3">
    <source>
        <dbReference type="Proteomes" id="UP000233551"/>
    </source>
</evidence>
<gene>
    <name evidence="2" type="ORF">CRG98_039482</name>
</gene>
<reference evidence="2 3" key="1">
    <citation type="submission" date="2017-11" db="EMBL/GenBank/DDBJ databases">
        <title>De-novo sequencing of pomegranate (Punica granatum L.) genome.</title>
        <authorList>
            <person name="Akparov Z."/>
            <person name="Amiraslanov A."/>
            <person name="Hajiyeva S."/>
            <person name="Abbasov M."/>
            <person name="Kaur K."/>
            <person name="Hamwieh A."/>
            <person name="Solovyev V."/>
            <person name="Salamov A."/>
            <person name="Braich B."/>
            <person name="Kosarev P."/>
            <person name="Mahmoud A."/>
            <person name="Hajiyev E."/>
            <person name="Babayeva S."/>
            <person name="Izzatullayeva V."/>
            <person name="Mammadov A."/>
            <person name="Mammadov A."/>
            <person name="Sharifova S."/>
            <person name="Ojaghi J."/>
            <person name="Eynullazada K."/>
            <person name="Bayramov B."/>
            <person name="Abdulazimova A."/>
            <person name="Shahmuradov I."/>
        </authorList>
    </citation>
    <scope>NUCLEOTIDE SEQUENCE [LARGE SCALE GENOMIC DNA]</scope>
    <source>
        <strain evidence="3">cv. AG2017</strain>
        <tissue evidence="2">Leaf</tissue>
    </source>
</reference>
<dbReference type="AlphaFoldDB" id="A0A2I0I8W9"/>